<dbReference type="RefSeq" id="WP_058729025.1">
    <property type="nucleotide sequence ID" value="NZ_LDRB01000042.1"/>
</dbReference>
<reference evidence="2 3" key="1">
    <citation type="journal article" date="2016" name="Front. Microbiol.">
        <title>Genomic Resource of Rice Seed Associated Bacteria.</title>
        <authorList>
            <person name="Midha S."/>
            <person name="Bansal K."/>
            <person name="Sharma S."/>
            <person name="Kumar N."/>
            <person name="Patil P.P."/>
            <person name="Chaudhry V."/>
            <person name="Patil P.B."/>
        </authorList>
    </citation>
    <scope>NUCLEOTIDE SEQUENCE [LARGE SCALE GENOMIC DNA]</scope>
    <source>
        <strain evidence="2 3">NS263</strain>
    </source>
</reference>
<evidence type="ECO:0000313" key="2">
    <source>
        <dbReference type="EMBL" id="KTR39806.1"/>
    </source>
</evidence>
<name>A0ABR5S6N3_9MICO</name>
<organism evidence="2 3">
    <name type="scientific">Curtobacterium oceanosedimentum</name>
    <dbReference type="NCBI Taxonomy" id="465820"/>
    <lineage>
        <taxon>Bacteria</taxon>
        <taxon>Bacillati</taxon>
        <taxon>Actinomycetota</taxon>
        <taxon>Actinomycetes</taxon>
        <taxon>Micrococcales</taxon>
        <taxon>Microbacteriaceae</taxon>
        <taxon>Curtobacterium</taxon>
    </lineage>
</organism>
<keyword evidence="3" id="KW-1185">Reference proteome</keyword>
<feature type="chain" id="PRO_5046068074" description="Hemagglutinin" evidence="1">
    <location>
        <begin position="20"/>
        <end position="698"/>
    </location>
</feature>
<evidence type="ECO:0000313" key="3">
    <source>
        <dbReference type="Proteomes" id="UP000078335"/>
    </source>
</evidence>
<feature type="signal peptide" evidence="1">
    <location>
        <begin position="1"/>
        <end position="19"/>
    </location>
</feature>
<dbReference type="Proteomes" id="UP000078335">
    <property type="component" value="Unassembled WGS sequence"/>
</dbReference>
<evidence type="ECO:0008006" key="4">
    <source>
        <dbReference type="Google" id="ProtNLM"/>
    </source>
</evidence>
<keyword evidence="1" id="KW-0732">Signal</keyword>
<proteinExistence type="predicted"/>
<comment type="caution">
    <text evidence="2">The sequence shown here is derived from an EMBL/GenBank/DDBJ whole genome shotgun (WGS) entry which is preliminary data.</text>
</comment>
<evidence type="ECO:0000256" key="1">
    <source>
        <dbReference type="SAM" id="SignalP"/>
    </source>
</evidence>
<protein>
    <recommendedName>
        <fullName evidence="4">Hemagglutinin</fullName>
    </recommendedName>
</protein>
<dbReference type="EMBL" id="LDRB01000042">
    <property type="protein sequence ID" value="KTR39806.1"/>
    <property type="molecule type" value="Genomic_DNA"/>
</dbReference>
<sequence length="698" mass="71197">MKKVIAAFASVLAVASVLVGVQLSGAGASDADRASALSGSQFDPGNIIPDAEFYNGGGMNEAQVQTFLNAQIGTCRSSSCLNVGRYSLNSHGADAMCGALTGGSSLTAAQIITRVGAACGINPKVIIVTLQKEQALVNGATARNPSAAVLERAMGYACPDSANGGCDPAYAGVGNQVFWASWQWKRYGNPAGTSNYFTWFAPGGNRSVQYNPNAACGTKSVYIQNKATAALYYYTPYTPNQAALNNLYGTGDGCSAYGNRNFWRLYNDWFGVSTADNPFGGIDVKQFGPGYVQVNGWALDPNAKTQTVQVQWYSDGKLLGTLPANASRPDVGAVYPGAGNDHGILNTLTVGGGTHTICAVGVNIGAGSNAQIGACQTVAVSTGSPFGGMDVSSSAPGVVTVGGWTIDPDTASSISVDVYVDGRNRGRSPANSSRPDVGRAYPGYGSAHGIATTVAVSGGSHEICVYGLDAKAPGGSTTLGCRTITVADTSPFGGMDVTTNGSTATVNGWTIDPDTKNAVQLRMSIDGVQVGTATANAPRADVGRAYPAFGPNHGIATKYDLTAGSHRICVTAVNVGGGTDTELGCQSFTIAANPSPFGGMDASSPAAGRVQVNGWTIDPDQQQTAIRVDTYLDGVGVASGPANQSRPDVGRAYPAAGALHGINQSFAARAGSHTVCSYGINVGAGTNVLLGCQAVTVR</sequence>
<gene>
    <name evidence="2" type="ORF">NS263_09460</name>
</gene>
<accession>A0ABR5S6N3</accession>